<evidence type="ECO:0000313" key="4">
    <source>
        <dbReference type="Proteomes" id="UP000219621"/>
    </source>
</evidence>
<sequence>MSDTRQTPPRTPARPALRHPHKAPPQAGDLLKVAEGVLWLRMPLPFALDHINLWLLEDGDGWAIVDTGVASTLTRDLWEQVMRQPRLGGRPVTRLFCTHFHPDHMGLAGWLCERFGIEMWTTLGEWATGMHLSLDTTDEFRAASVRFYQAAGFGPDLMEKVRSRGNAYAGRVAPIPRAYRRIVDGQEIRIGRGTWRVVVGQGHAPELAALHCAEDGVLISGDQILPRISPNVSLWPNEPEADPLGLFLRSLQVFGALPRDTLVLPSHGLPFIGLHARVKELADHHAERLAEALDACAGQPRSAMDLVPVMFPRPLDDHQLFFAIGEVLAHVRRLEVEGLLVRQVAADGVHRWTAATDSAG</sequence>
<dbReference type="InterPro" id="IPR036388">
    <property type="entry name" value="WH-like_DNA-bd_sf"/>
</dbReference>
<dbReference type="EMBL" id="OCNJ01000001">
    <property type="protein sequence ID" value="SOD90589.1"/>
    <property type="molecule type" value="Genomic_DNA"/>
</dbReference>
<dbReference type="InterPro" id="IPR048933">
    <property type="entry name" value="B_lactamase-like_C"/>
</dbReference>
<proteinExistence type="predicted"/>
<dbReference type="SUPFAM" id="SSF56281">
    <property type="entry name" value="Metallo-hydrolase/oxidoreductase"/>
    <property type="match status" value="1"/>
</dbReference>
<dbReference type="RefSeq" id="WP_097277469.1">
    <property type="nucleotide sequence ID" value="NZ_OCNJ01000001.1"/>
</dbReference>
<dbReference type="SMART" id="SM00849">
    <property type="entry name" value="Lactamase_B"/>
    <property type="match status" value="1"/>
</dbReference>
<dbReference type="Gene3D" id="1.10.10.10">
    <property type="entry name" value="Winged helix-like DNA-binding domain superfamily/Winged helix DNA-binding domain"/>
    <property type="match status" value="1"/>
</dbReference>
<dbReference type="Pfam" id="PF21221">
    <property type="entry name" value="B_lactamase-like_C"/>
    <property type="match status" value="1"/>
</dbReference>
<evidence type="ECO:0000313" key="3">
    <source>
        <dbReference type="EMBL" id="SOD90589.1"/>
    </source>
</evidence>
<name>A0A286G632_9PROT</name>
<accession>A0A286G632</accession>
<dbReference type="Gene3D" id="3.60.15.10">
    <property type="entry name" value="Ribonuclease Z/Hydroxyacylglutathione hydrolase-like"/>
    <property type="match status" value="1"/>
</dbReference>
<organism evidence="3 4">
    <name type="scientific">Caenispirillum bisanense</name>
    <dbReference type="NCBI Taxonomy" id="414052"/>
    <lineage>
        <taxon>Bacteria</taxon>
        <taxon>Pseudomonadati</taxon>
        <taxon>Pseudomonadota</taxon>
        <taxon>Alphaproteobacteria</taxon>
        <taxon>Rhodospirillales</taxon>
        <taxon>Novispirillaceae</taxon>
        <taxon>Caenispirillum</taxon>
    </lineage>
</organism>
<dbReference type="InterPro" id="IPR050662">
    <property type="entry name" value="Sec-metab_biosynth-thioest"/>
</dbReference>
<dbReference type="InterPro" id="IPR001279">
    <property type="entry name" value="Metallo-B-lactamas"/>
</dbReference>
<evidence type="ECO:0000256" key="1">
    <source>
        <dbReference type="SAM" id="MobiDB-lite"/>
    </source>
</evidence>
<protein>
    <submittedName>
        <fullName evidence="3">Glyoxylase, beta-lactamase superfamily II</fullName>
    </submittedName>
</protein>
<gene>
    <name evidence="3" type="ORF">SAMN05421508_101593</name>
</gene>
<dbReference type="Proteomes" id="UP000219621">
    <property type="component" value="Unassembled WGS sequence"/>
</dbReference>
<feature type="domain" description="Metallo-beta-lactamase" evidence="2">
    <location>
        <begin position="50"/>
        <end position="267"/>
    </location>
</feature>
<dbReference type="OrthoDB" id="2971563at2"/>
<reference evidence="3 4" key="1">
    <citation type="submission" date="2017-09" db="EMBL/GenBank/DDBJ databases">
        <authorList>
            <person name="Ehlers B."/>
            <person name="Leendertz F.H."/>
        </authorList>
    </citation>
    <scope>NUCLEOTIDE SEQUENCE [LARGE SCALE GENOMIC DNA]</scope>
    <source>
        <strain evidence="3 4">USBA 140</strain>
    </source>
</reference>
<dbReference type="AlphaFoldDB" id="A0A286G632"/>
<feature type="region of interest" description="Disordered" evidence="1">
    <location>
        <begin position="1"/>
        <end position="26"/>
    </location>
</feature>
<keyword evidence="4" id="KW-1185">Reference proteome</keyword>
<evidence type="ECO:0000259" key="2">
    <source>
        <dbReference type="SMART" id="SM00849"/>
    </source>
</evidence>
<dbReference type="PANTHER" id="PTHR23131:SF4">
    <property type="entry name" value="METALLO-BETA-LACTAMASE SUPERFAMILY POTEIN"/>
    <property type="match status" value="1"/>
</dbReference>
<dbReference type="Pfam" id="PF00753">
    <property type="entry name" value="Lactamase_B"/>
    <property type="match status" value="1"/>
</dbReference>
<dbReference type="InterPro" id="IPR036866">
    <property type="entry name" value="RibonucZ/Hydroxyglut_hydro"/>
</dbReference>
<dbReference type="PANTHER" id="PTHR23131">
    <property type="entry name" value="ENDORIBONUCLEASE LACTB2"/>
    <property type="match status" value="1"/>
</dbReference>